<accession>A0A1H0T4Z6</accession>
<protein>
    <submittedName>
        <fullName evidence="3">Nucleotide-binding universal stress protein, UspA family</fullName>
    </submittedName>
</protein>
<evidence type="ECO:0000313" key="4">
    <source>
        <dbReference type="Proteomes" id="UP000198741"/>
    </source>
</evidence>
<dbReference type="RefSeq" id="WP_090480659.1">
    <property type="nucleotide sequence ID" value="NZ_LT629710.1"/>
</dbReference>
<name>A0A1H0T4Z6_9ACTN</name>
<dbReference type="Gene3D" id="3.40.50.12370">
    <property type="match status" value="1"/>
</dbReference>
<gene>
    <name evidence="3" type="ORF">SAMN04515671_4468</name>
</gene>
<dbReference type="OrthoDB" id="5187767at2"/>
<dbReference type="Pfam" id="PF00582">
    <property type="entry name" value="Usp"/>
    <property type="match status" value="1"/>
</dbReference>
<evidence type="ECO:0000313" key="3">
    <source>
        <dbReference type="EMBL" id="SDP49049.1"/>
    </source>
</evidence>
<reference evidence="3 4" key="1">
    <citation type="submission" date="2016-10" db="EMBL/GenBank/DDBJ databases">
        <authorList>
            <person name="de Groot N.N."/>
        </authorList>
    </citation>
    <scope>NUCLEOTIDE SEQUENCE [LARGE SCALE GENOMIC DNA]</scope>
    <source>
        <strain evidence="4">P4-7,KCTC 19426,CECT 7604</strain>
    </source>
</reference>
<dbReference type="CDD" id="cd00293">
    <property type="entry name" value="USP-like"/>
    <property type="match status" value="1"/>
</dbReference>
<dbReference type="SUPFAM" id="SSF52402">
    <property type="entry name" value="Adenine nucleotide alpha hydrolases-like"/>
    <property type="match status" value="1"/>
</dbReference>
<dbReference type="PANTHER" id="PTHR46268">
    <property type="entry name" value="STRESS RESPONSE PROTEIN NHAX"/>
    <property type="match status" value="1"/>
</dbReference>
<evidence type="ECO:0000256" key="1">
    <source>
        <dbReference type="ARBA" id="ARBA00008791"/>
    </source>
</evidence>
<organism evidence="3 4">
    <name type="scientific">Nakamurella panacisegetis</name>
    <dbReference type="NCBI Taxonomy" id="1090615"/>
    <lineage>
        <taxon>Bacteria</taxon>
        <taxon>Bacillati</taxon>
        <taxon>Actinomycetota</taxon>
        <taxon>Actinomycetes</taxon>
        <taxon>Nakamurellales</taxon>
        <taxon>Nakamurellaceae</taxon>
        <taxon>Nakamurella</taxon>
    </lineage>
</organism>
<evidence type="ECO:0000259" key="2">
    <source>
        <dbReference type="Pfam" id="PF00582"/>
    </source>
</evidence>
<dbReference type="EMBL" id="LT629710">
    <property type="protein sequence ID" value="SDP49049.1"/>
    <property type="molecule type" value="Genomic_DNA"/>
</dbReference>
<feature type="domain" description="UspA" evidence="2">
    <location>
        <begin position="17"/>
        <end position="160"/>
    </location>
</feature>
<sequence>MMSPSGIPLPPDLAAGPVVIGVDNATTCGRPLRAAVFLARALGRPVLLVHVRRRTMPMVEGYVPIPEEMDANDTAEEAIEDGLRAMLVSGGELEGVDWELISVTGEAAGELIRVAEEKDAACVVVGKRHKGFAELVHRIASGSVSRAVMASQKFPVLVVP</sequence>
<dbReference type="PANTHER" id="PTHR46268:SF6">
    <property type="entry name" value="UNIVERSAL STRESS PROTEIN UP12"/>
    <property type="match status" value="1"/>
</dbReference>
<dbReference type="InterPro" id="IPR006016">
    <property type="entry name" value="UspA"/>
</dbReference>
<comment type="similarity">
    <text evidence="1">Belongs to the universal stress protein A family.</text>
</comment>
<dbReference type="Proteomes" id="UP000198741">
    <property type="component" value="Chromosome I"/>
</dbReference>
<keyword evidence="4" id="KW-1185">Reference proteome</keyword>
<dbReference type="AlphaFoldDB" id="A0A1H0T4Z6"/>
<proteinExistence type="inferred from homology"/>